<dbReference type="GO" id="GO:0005634">
    <property type="term" value="C:nucleus"/>
    <property type="evidence" value="ECO:0007669"/>
    <property type="project" value="UniProtKB-SubCell"/>
</dbReference>
<feature type="compositionally biased region" description="Basic and acidic residues" evidence="14">
    <location>
        <begin position="1104"/>
        <end position="1118"/>
    </location>
</feature>
<dbReference type="PROSITE" id="PS51192">
    <property type="entry name" value="HELICASE_ATP_BIND_1"/>
    <property type="match status" value="1"/>
</dbReference>
<dbReference type="GO" id="GO:0016787">
    <property type="term" value="F:hydrolase activity"/>
    <property type="evidence" value="ECO:0007669"/>
    <property type="project" value="UniProtKB-KW"/>
</dbReference>
<dbReference type="Gene3D" id="1.20.1320.20">
    <property type="entry name" value="hef helicase domain"/>
    <property type="match status" value="1"/>
</dbReference>
<dbReference type="GO" id="GO:0009378">
    <property type="term" value="F:four-way junction helicase activity"/>
    <property type="evidence" value="ECO:0007669"/>
    <property type="project" value="TreeGrafter"/>
</dbReference>
<evidence type="ECO:0000313" key="18">
    <source>
        <dbReference type="Proteomes" id="UP000469558"/>
    </source>
</evidence>
<feature type="domain" description="Helicase C-terminal" evidence="16">
    <location>
        <begin position="650"/>
        <end position="805"/>
    </location>
</feature>
<dbReference type="CDD" id="cd12091">
    <property type="entry name" value="FANCM_ID"/>
    <property type="match status" value="1"/>
</dbReference>
<dbReference type="PANTHER" id="PTHR14025">
    <property type="entry name" value="FANCONI ANEMIA GROUP M FANCM FAMILY MEMBER"/>
    <property type="match status" value="1"/>
</dbReference>
<dbReference type="InterPro" id="IPR001650">
    <property type="entry name" value="Helicase_C-like"/>
</dbReference>
<dbReference type="OrthoDB" id="164902at2759"/>
<name>A0A8T9C2X8_9HELO</name>
<evidence type="ECO:0000256" key="13">
    <source>
        <dbReference type="RuleBase" id="RU367027"/>
    </source>
</evidence>
<feature type="compositionally biased region" description="Acidic residues" evidence="14">
    <location>
        <begin position="1050"/>
        <end position="1069"/>
    </location>
</feature>
<comment type="function">
    <text evidence="1 13">ATP-dependent DNA helicase involved in DNA damage repair by homologous recombination and in genome maintenance. Capable of unwinding D-loops. Plays a role in limiting crossover recombinants during mitotic DNA double-strand break (DSB) repair. Component of a FANCM-MHF complex which promotes gene conversion at blocked replication forks, probably by reversal of the stalled fork.</text>
</comment>
<evidence type="ECO:0000256" key="2">
    <source>
        <dbReference type="ARBA" id="ARBA00004123"/>
    </source>
</evidence>
<dbReference type="CDD" id="cd18033">
    <property type="entry name" value="DEXDc_FANCM"/>
    <property type="match status" value="1"/>
</dbReference>
<feature type="region of interest" description="Disordered" evidence="14">
    <location>
        <begin position="970"/>
        <end position="1174"/>
    </location>
</feature>
<keyword evidence="18" id="KW-1185">Reference proteome</keyword>
<dbReference type="InterPro" id="IPR006935">
    <property type="entry name" value="Helicase/UvrB_N"/>
</dbReference>
<feature type="region of interest" description="Disordered" evidence="14">
    <location>
        <begin position="829"/>
        <end position="858"/>
    </location>
</feature>
<evidence type="ECO:0000256" key="6">
    <source>
        <dbReference type="ARBA" id="ARBA00022763"/>
    </source>
</evidence>
<dbReference type="PROSITE" id="PS51194">
    <property type="entry name" value="HELICASE_CTER"/>
    <property type="match status" value="1"/>
</dbReference>
<protein>
    <recommendedName>
        <fullName evidence="13">ATP-dependent DNA helicase</fullName>
        <ecNumber evidence="13">3.6.4.12</ecNumber>
    </recommendedName>
</protein>
<evidence type="ECO:0000259" key="15">
    <source>
        <dbReference type="PROSITE" id="PS51192"/>
    </source>
</evidence>
<feature type="compositionally biased region" description="Acidic residues" evidence="14">
    <location>
        <begin position="1"/>
        <end position="15"/>
    </location>
</feature>
<evidence type="ECO:0000313" key="17">
    <source>
        <dbReference type="EMBL" id="TVY78312.1"/>
    </source>
</evidence>
<keyword evidence="10" id="KW-0234">DNA repair</keyword>
<dbReference type="Pfam" id="PF00271">
    <property type="entry name" value="Helicase_C"/>
    <property type="match status" value="1"/>
</dbReference>
<feature type="compositionally biased region" description="Basic residues" evidence="14">
    <location>
        <begin position="841"/>
        <end position="853"/>
    </location>
</feature>
<dbReference type="SMART" id="SM00490">
    <property type="entry name" value="HELICc"/>
    <property type="match status" value="1"/>
</dbReference>
<comment type="subcellular location">
    <subcellularLocation>
        <location evidence="2 13">Nucleus</location>
    </subcellularLocation>
</comment>
<evidence type="ECO:0000256" key="11">
    <source>
        <dbReference type="ARBA" id="ARBA00023242"/>
    </source>
</evidence>
<feature type="compositionally biased region" description="Low complexity" evidence="14">
    <location>
        <begin position="1001"/>
        <end position="1021"/>
    </location>
</feature>
<evidence type="ECO:0000256" key="14">
    <source>
        <dbReference type="SAM" id="MobiDB-lite"/>
    </source>
</evidence>
<evidence type="ECO:0000259" key="16">
    <source>
        <dbReference type="PROSITE" id="PS51194"/>
    </source>
</evidence>
<dbReference type="CDD" id="cd18801">
    <property type="entry name" value="SF2_C_FANCM_Hef"/>
    <property type="match status" value="1"/>
</dbReference>
<proteinExistence type="inferred from homology"/>
<accession>A0A8T9C2X8</accession>
<dbReference type="GO" id="GO:0045003">
    <property type="term" value="P:double-strand break repair via synthesis-dependent strand annealing"/>
    <property type="evidence" value="ECO:0007669"/>
    <property type="project" value="TreeGrafter"/>
</dbReference>
<comment type="caution">
    <text evidence="17">The sequence shown here is derived from an EMBL/GenBank/DDBJ whole genome shotgun (WGS) entry which is preliminary data.</text>
</comment>
<evidence type="ECO:0000256" key="3">
    <source>
        <dbReference type="ARBA" id="ARBA00009889"/>
    </source>
</evidence>
<dbReference type="SUPFAM" id="SSF52540">
    <property type="entry name" value="P-loop containing nucleoside triphosphate hydrolases"/>
    <property type="match status" value="1"/>
</dbReference>
<dbReference type="EC" id="3.6.4.12" evidence="13"/>
<feature type="domain" description="Helicase ATP-binding" evidence="15">
    <location>
        <begin position="292"/>
        <end position="460"/>
    </location>
</feature>
<evidence type="ECO:0000256" key="12">
    <source>
        <dbReference type="ARBA" id="ARBA00047995"/>
    </source>
</evidence>
<dbReference type="InterPro" id="IPR044749">
    <property type="entry name" value="FANCM_DEXDc"/>
</dbReference>
<comment type="subunit">
    <text evidence="4 13">Interacts with the MHF histone-fold complex to form the FANCM-MHF complex.</text>
</comment>
<dbReference type="SMART" id="SM00487">
    <property type="entry name" value="DEXDc"/>
    <property type="match status" value="1"/>
</dbReference>
<dbReference type="InterPro" id="IPR014001">
    <property type="entry name" value="Helicase_ATP-bd"/>
</dbReference>
<feature type="compositionally biased region" description="Low complexity" evidence="14">
    <location>
        <begin position="147"/>
        <end position="160"/>
    </location>
</feature>
<keyword evidence="11" id="KW-0539">Nucleus</keyword>
<keyword evidence="8 17" id="KW-0347">Helicase</keyword>
<gene>
    <name evidence="17" type="primary">mph1_1</name>
    <name evidence="17" type="ORF">LSUE1_G006490</name>
</gene>
<dbReference type="GO" id="GO:0000400">
    <property type="term" value="F:four-way junction DNA binding"/>
    <property type="evidence" value="ECO:0007669"/>
    <property type="project" value="TreeGrafter"/>
</dbReference>
<dbReference type="GO" id="GO:0005524">
    <property type="term" value="F:ATP binding"/>
    <property type="evidence" value="ECO:0007669"/>
    <property type="project" value="UniProtKB-UniRule"/>
</dbReference>
<dbReference type="GO" id="GO:0043138">
    <property type="term" value="F:3'-5' DNA helicase activity"/>
    <property type="evidence" value="ECO:0007669"/>
    <property type="project" value="InterPro"/>
</dbReference>
<reference evidence="17 18" key="1">
    <citation type="submission" date="2018-05" db="EMBL/GenBank/DDBJ databases">
        <title>Genome sequencing and assembly of the regulated plant pathogen Lachnellula willkommii and related sister species for the development of diagnostic species identification markers.</title>
        <authorList>
            <person name="Giroux E."/>
            <person name="Bilodeau G."/>
        </authorList>
    </citation>
    <scope>NUCLEOTIDE SEQUENCE [LARGE SCALE GENOMIC DNA]</scope>
    <source>
        <strain evidence="17 18">CBS 268.59</strain>
    </source>
</reference>
<comment type="similarity">
    <text evidence="3 13">Belongs to the DEAD box helicase family. DEAH subfamily. FANCM sub-subfamily.</text>
</comment>
<comment type="catalytic activity">
    <reaction evidence="12 13">
        <text>ATP + H2O = ADP + phosphate + H(+)</text>
        <dbReference type="Rhea" id="RHEA:13065"/>
        <dbReference type="ChEBI" id="CHEBI:15377"/>
        <dbReference type="ChEBI" id="CHEBI:15378"/>
        <dbReference type="ChEBI" id="CHEBI:30616"/>
        <dbReference type="ChEBI" id="CHEBI:43474"/>
        <dbReference type="ChEBI" id="CHEBI:456216"/>
        <dbReference type="EC" id="3.6.4.12"/>
    </reaction>
</comment>
<dbReference type="Proteomes" id="UP000469558">
    <property type="component" value="Unassembled WGS sequence"/>
</dbReference>
<dbReference type="EMBL" id="QGMK01000794">
    <property type="protein sequence ID" value="TVY78312.1"/>
    <property type="molecule type" value="Genomic_DNA"/>
</dbReference>
<keyword evidence="6" id="KW-0227">DNA damage</keyword>
<dbReference type="InterPro" id="IPR027417">
    <property type="entry name" value="P-loop_NTPase"/>
</dbReference>
<keyword evidence="5" id="KW-0547">Nucleotide-binding</keyword>
<keyword evidence="9" id="KW-0067">ATP-binding</keyword>
<evidence type="ECO:0000256" key="4">
    <source>
        <dbReference type="ARBA" id="ARBA00011390"/>
    </source>
</evidence>
<evidence type="ECO:0000256" key="9">
    <source>
        <dbReference type="ARBA" id="ARBA00022840"/>
    </source>
</evidence>
<feature type="region of interest" description="Disordered" evidence="14">
    <location>
        <begin position="1"/>
        <end position="76"/>
    </location>
</feature>
<evidence type="ECO:0000256" key="5">
    <source>
        <dbReference type="ARBA" id="ARBA00022741"/>
    </source>
</evidence>
<feature type="compositionally biased region" description="Low complexity" evidence="14">
    <location>
        <begin position="18"/>
        <end position="30"/>
    </location>
</feature>
<dbReference type="PANTHER" id="PTHR14025:SF20">
    <property type="entry name" value="FANCONI ANEMIA GROUP M PROTEIN"/>
    <property type="match status" value="1"/>
</dbReference>
<dbReference type="AlphaFoldDB" id="A0A8T9C2X8"/>
<feature type="compositionally biased region" description="Polar residues" evidence="14">
    <location>
        <begin position="1137"/>
        <end position="1152"/>
    </location>
</feature>
<keyword evidence="7" id="KW-0378">Hydrolase</keyword>
<organism evidence="17 18">
    <name type="scientific">Lachnellula suecica</name>
    <dbReference type="NCBI Taxonomy" id="602035"/>
    <lineage>
        <taxon>Eukaryota</taxon>
        <taxon>Fungi</taxon>
        <taxon>Dikarya</taxon>
        <taxon>Ascomycota</taxon>
        <taxon>Pezizomycotina</taxon>
        <taxon>Leotiomycetes</taxon>
        <taxon>Helotiales</taxon>
        <taxon>Lachnaceae</taxon>
        <taxon>Lachnellula</taxon>
    </lineage>
</organism>
<dbReference type="InterPro" id="IPR039686">
    <property type="entry name" value="FANCM/Mph1-like_ID"/>
</dbReference>
<dbReference type="FunFam" id="3.40.50.300:FF:000861">
    <property type="entry name" value="Fanconi anemia, complementation group M"/>
    <property type="match status" value="1"/>
</dbReference>
<dbReference type="Pfam" id="PF04851">
    <property type="entry name" value="ResIII"/>
    <property type="match status" value="1"/>
</dbReference>
<feature type="region of interest" description="Disordered" evidence="14">
    <location>
        <begin position="147"/>
        <end position="221"/>
    </location>
</feature>
<evidence type="ECO:0000256" key="10">
    <source>
        <dbReference type="ARBA" id="ARBA00023204"/>
    </source>
</evidence>
<dbReference type="GO" id="GO:0036297">
    <property type="term" value="P:interstrand cross-link repair"/>
    <property type="evidence" value="ECO:0007669"/>
    <property type="project" value="TreeGrafter"/>
</dbReference>
<evidence type="ECO:0000256" key="1">
    <source>
        <dbReference type="ARBA" id="ARBA00003813"/>
    </source>
</evidence>
<evidence type="ECO:0000256" key="8">
    <source>
        <dbReference type="ARBA" id="ARBA00022806"/>
    </source>
</evidence>
<evidence type="ECO:0000256" key="7">
    <source>
        <dbReference type="ARBA" id="ARBA00022801"/>
    </source>
</evidence>
<sequence>MDEEDYGDIADEDFLDALSPPSQTLPSLPTHARKRRRVSESTNDDEISIGSRRNSRDSIECSGEEGANPKSKKSKYRIHEGAERVAAAQIVGATQAEELPNSSPAYKIRGPIYMKPRPEVPKPHLFAAAPPRQPVAKIAPLFQRQSSNISNSNDNINRNGSGSGSGKGKGNVNIDDFSRELEDLPSDAFSSPETDRRTNEPIEIGSSPIRDSQESSFPRQRLVAPQTGLRQTTLFGGRAAEEAPASQVKKVHNFIVDLPPEAPTHHKLDEEALKTWVYPTNLGTIRDYQFSIVKNALFNNLLVALPTGLGKTFIAATVMLNYFRWTKDAQIVFVAPTKPLVAQQIGACFNIVGIPKSQTTMLTGEQSPPLRAEEWAEKRVFFMTPQTLMNDLSTGIADPKKIVLIVVDEAHRATGNYAYVSVVNFMRRFNKSFRILALTATPGANVEAVQEVIDGLEISKVEIRTEESMDIQQYVHKRNIDKIPLDSSPEIELVQEHLSKVLQPLVNLLCSQRAYYNKDPMALTPFGMLTARKQWMGSPTGRNANMGLKGMMNAIYTVLGSVAHGIKLLNFHGIGPFYSFIKDFRQGVEDQGNKGGKYRKQIIEHPEFKKMMDRVGSWIGKNDFVGHPKLTYLCDTILNHFLDSGEGRLGEDSPLSATRVIVFSEFRDSAEEISRVLNRHGPLVRATVFVGQADSKRSEGMNQAKQLETINNFKSGKVNVIVATSIGEEGLDIGQVDLIVCYDASASPIRMLQRMGRTGRKRAGRVVLLLSRGKEEEAFVKAKDNYEQMQKMISDGARFNFRHDLSVRIVPKSITPVVDKRLIDIPIENTQGPALPEPKRRAGRAKKMPPKKFHMPDDVETGFRRASNLNGEKTILSRVNAIAKKVNGVAKSQLAPVLPVESVLLNKEEREELEQRYQNIAGNDLQEVTMPDMTSHPAVQRSLSRTIKIPHGQYTKRCVELFKTLAKSQDPGDRLFKPYGDIEPSRAYLDPPSLINEGETKAPVAPRKAAVPKAKPPQKQKNALVISDIESDMEESSLPQRHRSSPAADSEGEGDDLAVSEQESEDSDMDPSSSLLNFLAEDDEDNIRMTRPLTKSSSPQPTEAPKRKPSLEPLIHDLDSDEDDLPDVSDLVGGKSRTVSRAQSDGLSSDENVPSKPEHRVKRKRVVEDDDSDE</sequence>
<dbReference type="Gene3D" id="3.40.50.300">
    <property type="entry name" value="P-loop containing nucleotide triphosphate hydrolases"/>
    <property type="match status" value="2"/>
</dbReference>